<feature type="transmembrane region" description="Helical" evidence="4">
    <location>
        <begin position="199"/>
        <end position="219"/>
    </location>
</feature>
<evidence type="ECO:0000256" key="4">
    <source>
        <dbReference type="SAM" id="Phobius"/>
    </source>
</evidence>
<dbReference type="GO" id="GO:0022857">
    <property type="term" value="F:transmembrane transporter activity"/>
    <property type="evidence" value="ECO:0007669"/>
    <property type="project" value="InterPro"/>
</dbReference>
<comment type="caution">
    <text evidence="6">The sequence shown here is derived from an EMBL/GenBank/DDBJ whole genome shotgun (WGS) entry which is preliminary data.</text>
</comment>
<keyword evidence="7" id="KW-1185">Reference proteome</keyword>
<dbReference type="EMBL" id="RSCE01000005">
    <property type="protein sequence ID" value="RSH82639.1"/>
    <property type="molecule type" value="Genomic_DNA"/>
</dbReference>
<feature type="transmembrane region" description="Helical" evidence="4">
    <location>
        <begin position="396"/>
        <end position="420"/>
    </location>
</feature>
<dbReference type="Proteomes" id="UP000279236">
    <property type="component" value="Unassembled WGS sequence"/>
</dbReference>
<dbReference type="InterPro" id="IPR050327">
    <property type="entry name" value="Proton-linked_MCT"/>
</dbReference>
<sequence length="429" mass="45390">MTHRPASPTPLGGGSSPEPEGFLSRQLSNEAYAELEIAERAAPPGAADIGPPPDGGALMSMGQLETYYRANQLKDYSKATVAWIETVQGTIVYIGSIAVGRYFDAHGPRQLIWTGTLLLTSALVAVAFCHAYYQFLLAHMLFGIGGTLCYSPSTSISAHWFAKRRGTAVAVIITGAGAGGVIYPIMMKELLDVLSFRNTMLIIAFFTFALMVPPCLFMQSRLPPHQPPPLATLAHPWKEVRYTCLVLGAALFLVNLFTPYFFAPSYTQSNGVSANLVDYSIAIMQAGSFAGRAAAGPLADKFGVWTVFGTVTFANAVVIFAFWTGAPGAGTAIAGLVLFGFVSGAWLTLLTAATAAISPVKEIGMRIGMLWTVGAIPNMVGPVICGVLIGAAGDKFMYAGVFTGCTFLLGGGLIMGPLAWQFVTRNTAK</sequence>
<evidence type="ECO:0000313" key="6">
    <source>
        <dbReference type="EMBL" id="RSH82639.1"/>
    </source>
</evidence>
<evidence type="ECO:0000259" key="5">
    <source>
        <dbReference type="PROSITE" id="PS50850"/>
    </source>
</evidence>
<feature type="transmembrane region" description="Helical" evidence="4">
    <location>
        <begin position="240"/>
        <end position="262"/>
    </location>
</feature>
<dbReference type="OrthoDB" id="6499973at2759"/>
<dbReference type="PROSITE" id="PS50850">
    <property type="entry name" value="MFS"/>
    <property type="match status" value="1"/>
</dbReference>
<dbReference type="PANTHER" id="PTHR11360">
    <property type="entry name" value="MONOCARBOXYLATE TRANSPORTER"/>
    <property type="match status" value="1"/>
</dbReference>
<feature type="transmembrane region" description="Helical" evidence="4">
    <location>
        <begin position="168"/>
        <end position="187"/>
    </location>
</feature>
<feature type="transmembrane region" description="Helical" evidence="4">
    <location>
        <begin position="111"/>
        <end position="133"/>
    </location>
</feature>
<name>A0A427XUW6_9TREE</name>
<dbReference type="AlphaFoldDB" id="A0A427XUW6"/>
<evidence type="ECO:0000313" key="7">
    <source>
        <dbReference type="Proteomes" id="UP000279236"/>
    </source>
</evidence>
<feature type="transmembrane region" description="Helical" evidence="4">
    <location>
        <begin position="302"/>
        <end position="326"/>
    </location>
</feature>
<keyword evidence="4" id="KW-0812">Transmembrane</keyword>
<reference evidence="6 7" key="1">
    <citation type="submission" date="2018-11" db="EMBL/GenBank/DDBJ databases">
        <title>Genome sequence of Apiotrichum porosum DSM 27194.</title>
        <authorList>
            <person name="Aliyu H."/>
            <person name="Gorte O."/>
            <person name="Ochsenreither K."/>
        </authorList>
    </citation>
    <scope>NUCLEOTIDE SEQUENCE [LARGE SCALE GENOMIC DNA]</scope>
    <source>
        <strain evidence="6 7">DSM 27194</strain>
    </source>
</reference>
<protein>
    <recommendedName>
        <fullName evidence="5">Major facilitator superfamily (MFS) profile domain-containing protein</fullName>
    </recommendedName>
</protein>
<keyword evidence="4" id="KW-0472">Membrane</keyword>
<feature type="domain" description="Major facilitator superfamily (MFS) profile" evidence="5">
    <location>
        <begin position="1"/>
        <end position="429"/>
    </location>
</feature>
<dbReference type="InterPro" id="IPR036259">
    <property type="entry name" value="MFS_trans_sf"/>
</dbReference>
<evidence type="ECO:0000256" key="3">
    <source>
        <dbReference type="SAM" id="MobiDB-lite"/>
    </source>
</evidence>
<dbReference type="RefSeq" id="XP_028476871.1">
    <property type="nucleotide sequence ID" value="XM_028622978.1"/>
</dbReference>
<evidence type="ECO:0000256" key="2">
    <source>
        <dbReference type="ARBA" id="ARBA00006727"/>
    </source>
</evidence>
<feature type="transmembrane region" description="Helical" evidence="4">
    <location>
        <begin position="332"/>
        <end position="357"/>
    </location>
</feature>
<comment type="subcellular location">
    <subcellularLocation>
        <location evidence="1">Membrane</location>
        <topology evidence="1">Multi-pass membrane protein</topology>
    </subcellularLocation>
</comment>
<keyword evidence="4" id="KW-1133">Transmembrane helix</keyword>
<dbReference type="Gene3D" id="1.20.1250.20">
    <property type="entry name" value="MFS general substrate transporter like domains"/>
    <property type="match status" value="1"/>
</dbReference>
<dbReference type="PANTHER" id="PTHR11360:SF177">
    <property type="entry name" value="RIBOFLAVIN TRANSPORTER MCH5"/>
    <property type="match status" value="1"/>
</dbReference>
<dbReference type="InterPro" id="IPR011701">
    <property type="entry name" value="MFS"/>
</dbReference>
<gene>
    <name evidence="6" type="ORF">EHS24_007631</name>
</gene>
<dbReference type="SUPFAM" id="SSF103473">
    <property type="entry name" value="MFS general substrate transporter"/>
    <property type="match status" value="1"/>
</dbReference>
<organism evidence="6 7">
    <name type="scientific">Apiotrichum porosum</name>
    <dbReference type="NCBI Taxonomy" id="105984"/>
    <lineage>
        <taxon>Eukaryota</taxon>
        <taxon>Fungi</taxon>
        <taxon>Dikarya</taxon>
        <taxon>Basidiomycota</taxon>
        <taxon>Agaricomycotina</taxon>
        <taxon>Tremellomycetes</taxon>
        <taxon>Trichosporonales</taxon>
        <taxon>Trichosporonaceae</taxon>
        <taxon>Apiotrichum</taxon>
    </lineage>
</organism>
<evidence type="ECO:0000256" key="1">
    <source>
        <dbReference type="ARBA" id="ARBA00004141"/>
    </source>
</evidence>
<proteinExistence type="inferred from homology"/>
<dbReference type="GeneID" id="39592174"/>
<feature type="transmembrane region" description="Helical" evidence="4">
    <location>
        <begin position="139"/>
        <end position="161"/>
    </location>
</feature>
<dbReference type="InterPro" id="IPR020846">
    <property type="entry name" value="MFS_dom"/>
</dbReference>
<dbReference type="GO" id="GO:0016020">
    <property type="term" value="C:membrane"/>
    <property type="evidence" value="ECO:0007669"/>
    <property type="project" value="UniProtKB-SubCell"/>
</dbReference>
<feature type="transmembrane region" description="Helical" evidence="4">
    <location>
        <begin position="369"/>
        <end position="390"/>
    </location>
</feature>
<feature type="region of interest" description="Disordered" evidence="3">
    <location>
        <begin position="1"/>
        <end position="25"/>
    </location>
</feature>
<dbReference type="Pfam" id="PF07690">
    <property type="entry name" value="MFS_1"/>
    <property type="match status" value="1"/>
</dbReference>
<comment type="similarity">
    <text evidence="2">Belongs to the major facilitator superfamily. Monocarboxylate porter (TC 2.A.1.13) family.</text>
</comment>
<accession>A0A427XUW6</accession>